<organism evidence="1 2">
    <name type="scientific">Adhaeribacter aerolatus</name>
    <dbReference type="NCBI Taxonomy" id="670289"/>
    <lineage>
        <taxon>Bacteria</taxon>
        <taxon>Pseudomonadati</taxon>
        <taxon>Bacteroidota</taxon>
        <taxon>Cytophagia</taxon>
        <taxon>Cytophagales</taxon>
        <taxon>Hymenobacteraceae</taxon>
        <taxon>Adhaeribacter</taxon>
    </lineage>
</organism>
<dbReference type="Proteomes" id="UP000321532">
    <property type="component" value="Unassembled WGS sequence"/>
</dbReference>
<protein>
    <submittedName>
        <fullName evidence="1">Uncharacterized protein</fullName>
    </submittedName>
</protein>
<dbReference type="EMBL" id="BJYS01000006">
    <property type="protein sequence ID" value="GEO03458.1"/>
    <property type="molecule type" value="Genomic_DNA"/>
</dbReference>
<dbReference type="RefSeq" id="WP_146895827.1">
    <property type="nucleotide sequence ID" value="NZ_BJYS01000006.1"/>
</dbReference>
<accession>A0A512AUS0</accession>
<proteinExistence type="predicted"/>
<dbReference type="AlphaFoldDB" id="A0A512AUS0"/>
<sequence length="77" mass="8750">MDTTKLLIVAWKKLPPPKEHPEDRIKISVSPEELEHQEEVTLSGNPNTAGLGESTHQIEFYKKEQNGEIIWEVGNIT</sequence>
<keyword evidence="2" id="KW-1185">Reference proteome</keyword>
<evidence type="ECO:0000313" key="2">
    <source>
        <dbReference type="Proteomes" id="UP000321532"/>
    </source>
</evidence>
<evidence type="ECO:0000313" key="1">
    <source>
        <dbReference type="EMBL" id="GEO03458.1"/>
    </source>
</evidence>
<name>A0A512AUS0_9BACT</name>
<comment type="caution">
    <text evidence="1">The sequence shown here is derived from an EMBL/GenBank/DDBJ whole genome shotgun (WGS) entry which is preliminary data.</text>
</comment>
<reference evidence="1 2" key="1">
    <citation type="submission" date="2019-07" db="EMBL/GenBank/DDBJ databases">
        <title>Whole genome shotgun sequence of Adhaeribacter aerolatus NBRC 106133.</title>
        <authorList>
            <person name="Hosoyama A."/>
            <person name="Uohara A."/>
            <person name="Ohji S."/>
            <person name="Ichikawa N."/>
        </authorList>
    </citation>
    <scope>NUCLEOTIDE SEQUENCE [LARGE SCALE GENOMIC DNA]</scope>
    <source>
        <strain evidence="1 2">NBRC 106133</strain>
    </source>
</reference>
<gene>
    <name evidence="1" type="ORF">AAE02nite_11220</name>
</gene>